<protein>
    <recommendedName>
        <fullName evidence="4">AAA+ ATPase domain-containing protein</fullName>
    </recommendedName>
</protein>
<evidence type="ECO:0000256" key="3">
    <source>
        <dbReference type="ARBA" id="ARBA00022840"/>
    </source>
</evidence>
<keyword evidence="6" id="KW-1185">Reference proteome</keyword>
<dbReference type="RefSeq" id="WP_088019664.1">
    <property type="nucleotide sequence ID" value="NZ_CP020880.1"/>
</dbReference>
<reference evidence="5 6" key="1">
    <citation type="submission" date="2017-04" db="EMBL/GenBank/DDBJ databases">
        <title>Complete Genome Sequence of the Bacillus horikoshii 20a strain from Cuatro Cienegas, Coahuila, Mexico.</title>
        <authorList>
            <person name="Zarza E."/>
            <person name="Alcaraz L.D."/>
            <person name="Aguilar-Salinas B."/>
            <person name="Islas A."/>
            <person name="Olmedo-Alvarez G."/>
        </authorList>
    </citation>
    <scope>NUCLEOTIDE SEQUENCE [LARGE SCALE GENOMIC DNA]</scope>
    <source>
        <strain evidence="5 6">20a</strain>
    </source>
</reference>
<dbReference type="SMART" id="SM00710">
    <property type="entry name" value="PbH1"/>
    <property type="match status" value="13"/>
</dbReference>
<evidence type="ECO:0000259" key="4">
    <source>
        <dbReference type="SMART" id="SM00382"/>
    </source>
</evidence>
<dbReference type="InterPro" id="IPR003959">
    <property type="entry name" value="ATPase_AAA_core"/>
</dbReference>
<dbReference type="InterPro" id="IPR050773">
    <property type="entry name" value="CbxX/CfxQ_RuBisCO_ESX"/>
</dbReference>
<comment type="similarity">
    <text evidence="1">Belongs to the CbxX/CfxQ family.</text>
</comment>
<sequence>MFNSNQITVSKTSIFGCRTISQALNKAKDGTKIIVQPGMYKESLTINAAVEIVGNSEDAPVVIQSNDDYAIRINNSNAKLENLSIKHVGNGDAVHLSGTPIIANCSITSETGNGIIIVGDSSKPTIENCEISTCNNSGVYVSNGAFPKIIGCKIHHNSNNGIHADGAFFSIVDSKVYSNAGNGLYLINQSSGHINGSEIYKGSKNGVSVETNSNLLIENCPVYSHEENNIRVHQDATITVKHSEIYQSRLSGILIDTGAKATLEGCTVYDNKLHGINVMDKEIMVNESTLYKNGVAGIYFGNTSTGIVNNTEIKNNSVNALIESENNPSFQKCDIHSGENNGIHIKEKKTGTFENCTIHHNKKVNVLVKKYANPQLKACTIHNSDEGGVTFFGDGVMEDCHVHTNKSHSIFIDGGNPIIKNSKLYGFFRNDNHGEGKIQDCHISNEVGYGVVISKYSYPEFTQCKISDCANSGVFIDKNGIGYFNHCQISNNLNCNVQIIEGKNPLFRNCTIVDSPGFGVSLTKSTGAFFECSIRNNVKDNNVCEQSYLNLNEKTVKSTSVVNGKDSKGSKLKIVMYSNMEFNDIRFPVEQPDLVILLGGINKYTIRRIDHYYSVPKLAVTHYYERNKTDLFVDTDIIYLDGRTFDYEGVTFAGFSLQGSTIDIPGFKKLFEDNGKIDYFLGDCKIPLSINDPYDFFNGKEKLSEIKKYELEDLVVEMGVKGYIYSSDNYYVPNFTSKLDELLKVEEFKGMEIYYNIGMHELELKPKLMKDSSSKVSANQTSSASTTNPELQTILDEIDSLIGMEPLKQDIREMITLIEVNKLKASLGVGSPEQIMPAAPHTVLYGNPGTGKTTVAKLFGKLYKAMGLLEKGHVIQVNREKLVGEFIGHTAPKTKGKIDEAIGGVLFVDEAYELTNKGGGNDFGLEAIAVLLEEMESRRGEFMVIVAGYEKEMQQFLESNPGLDSRIAKKEYLEDYTPEEMVAIAKKMIHEKNHCLSELGEKALFDEFTLLWRKRDRFFSNGRTVRNIVEKTIQKQSNRCSSIPRDQWTKELLETLNEQDVLAATKRVENKQFQVPINEELLTEALGELNRMIGLSNVKEEIEKLVTLVRYYKEENKNIQELALHTVLRGNPGTGKTEVSRIISKIYKALGVLERGSLIEVNRDKLIGTHVGESEKLITQYMDQAMGGTLFIDEAYQLTQYGAEDPGHKVIEILLKRMEDDRGKFLVLVAGYEREMEKFLDSNPGLRRRFANHLTFEDYTPDELMKITKLILSEKGYSLAGGVDEELHNYYTECYNGRNHTFGNAGFVRNIVNKAIKNADFRIARIPKENRHANHMNEILFEDILVRA</sequence>
<dbReference type="GeneID" id="96740678"/>
<dbReference type="PRINTS" id="PR00819">
    <property type="entry name" value="CBXCFQXSUPER"/>
</dbReference>
<evidence type="ECO:0000313" key="6">
    <source>
        <dbReference type="Proteomes" id="UP000195573"/>
    </source>
</evidence>
<dbReference type="InterPro" id="IPR012334">
    <property type="entry name" value="Pectin_lyas_fold"/>
</dbReference>
<dbReference type="SMART" id="SM00382">
    <property type="entry name" value="AAA"/>
    <property type="match status" value="2"/>
</dbReference>
<dbReference type="Gene3D" id="3.40.50.300">
    <property type="entry name" value="P-loop containing nucleotide triphosphate hydrolases"/>
    <property type="match status" value="2"/>
</dbReference>
<accession>A0ABM6KNZ5</accession>
<dbReference type="PANTHER" id="PTHR43392">
    <property type="entry name" value="AAA-TYPE ATPASE FAMILY PROTEIN / ANKYRIN REPEAT FAMILY PROTEIN"/>
    <property type="match status" value="1"/>
</dbReference>
<evidence type="ECO:0000313" key="5">
    <source>
        <dbReference type="EMBL" id="ART78177.1"/>
    </source>
</evidence>
<dbReference type="InterPro" id="IPR039448">
    <property type="entry name" value="Beta_helix"/>
</dbReference>
<dbReference type="Pfam" id="PF00004">
    <property type="entry name" value="AAA"/>
    <property type="match status" value="2"/>
</dbReference>
<feature type="domain" description="AAA+ ATPase" evidence="4">
    <location>
        <begin position="1122"/>
        <end position="1260"/>
    </location>
</feature>
<keyword evidence="3" id="KW-0067">ATP-binding</keyword>
<evidence type="ECO:0000256" key="2">
    <source>
        <dbReference type="ARBA" id="ARBA00022741"/>
    </source>
</evidence>
<dbReference type="InterPro" id="IPR011050">
    <property type="entry name" value="Pectin_lyase_fold/virulence"/>
</dbReference>
<dbReference type="InterPro" id="IPR006626">
    <property type="entry name" value="PbH1"/>
</dbReference>
<keyword evidence="2" id="KW-0547">Nucleotide-binding</keyword>
<dbReference type="SUPFAM" id="SSF52540">
    <property type="entry name" value="P-loop containing nucleoside triphosphate hydrolases"/>
    <property type="match status" value="2"/>
</dbReference>
<dbReference type="InterPro" id="IPR003593">
    <property type="entry name" value="AAA+_ATPase"/>
</dbReference>
<dbReference type="CDD" id="cd00009">
    <property type="entry name" value="AAA"/>
    <property type="match status" value="2"/>
</dbReference>
<proteinExistence type="inferred from homology"/>
<dbReference type="EMBL" id="CP020880">
    <property type="protein sequence ID" value="ART78177.1"/>
    <property type="molecule type" value="Genomic_DNA"/>
</dbReference>
<name>A0ABM6KNZ5_9BACI</name>
<dbReference type="Proteomes" id="UP000195573">
    <property type="component" value="Chromosome"/>
</dbReference>
<dbReference type="Pfam" id="PF13229">
    <property type="entry name" value="Beta_helix"/>
    <property type="match status" value="3"/>
</dbReference>
<gene>
    <name evidence="5" type="ORF">B4U37_19965</name>
</gene>
<feature type="domain" description="AAA+ ATPase" evidence="4">
    <location>
        <begin position="838"/>
        <end position="977"/>
    </location>
</feature>
<organism evidence="5 6">
    <name type="scientific">Sutcliffiella horikoshii</name>
    <dbReference type="NCBI Taxonomy" id="79883"/>
    <lineage>
        <taxon>Bacteria</taxon>
        <taxon>Bacillati</taxon>
        <taxon>Bacillota</taxon>
        <taxon>Bacilli</taxon>
        <taxon>Bacillales</taxon>
        <taxon>Bacillaceae</taxon>
        <taxon>Sutcliffiella</taxon>
    </lineage>
</organism>
<dbReference type="Gene3D" id="1.10.8.60">
    <property type="match status" value="2"/>
</dbReference>
<dbReference type="InterPro" id="IPR027417">
    <property type="entry name" value="P-loop_NTPase"/>
</dbReference>
<dbReference type="PANTHER" id="PTHR43392:SF2">
    <property type="entry name" value="AAA-TYPE ATPASE FAMILY PROTEIN _ ANKYRIN REPEAT FAMILY PROTEIN"/>
    <property type="match status" value="1"/>
</dbReference>
<dbReference type="Gene3D" id="2.160.20.10">
    <property type="entry name" value="Single-stranded right-handed beta-helix, Pectin lyase-like"/>
    <property type="match status" value="3"/>
</dbReference>
<evidence type="ECO:0000256" key="1">
    <source>
        <dbReference type="ARBA" id="ARBA00010378"/>
    </source>
</evidence>
<dbReference type="SUPFAM" id="SSF51126">
    <property type="entry name" value="Pectin lyase-like"/>
    <property type="match status" value="4"/>
</dbReference>
<dbReference type="InterPro" id="IPR041627">
    <property type="entry name" value="AAA_lid_6"/>
</dbReference>
<dbReference type="Pfam" id="PF17866">
    <property type="entry name" value="AAA_lid_6"/>
    <property type="match status" value="2"/>
</dbReference>
<dbReference type="InterPro" id="IPR000641">
    <property type="entry name" value="CbxX/CfxQ"/>
</dbReference>